<proteinExistence type="predicted"/>
<organism evidence="3 4">
    <name type="scientific">Ceratopteris richardii</name>
    <name type="common">Triangle waterfern</name>
    <dbReference type="NCBI Taxonomy" id="49495"/>
    <lineage>
        <taxon>Eukaryota</taxon>
        <taxon>Viridiplantae</taxon>
        <taxon>Streptophyta</taxon>
        <taxon>Embryophyta</taxon>
        <taxon>Tracheophyta</taxon>
        <taxon>Polypodiopsida</taxon>
        <taxon>Polypodiidae</taxon>
        <taxon>Polypodiales</taxon>
        <taxon>Pteridineae</taxon>
        <taxon>Pteridaceae</taxon>
        <taxon>Parkerioideae</taxon>
        <taxon>Ceratopteris</taxon>
    </lineage>
</organism>
<name>A0A8T2RIL9_CERRI</name>
<feature type="compositionally biased region" description="Low complexity" evidence="2">
    <location>
        <begin position="16"/>
        <end position="40"/>
    </location>
</feature>
<accession>A0A8T2RIL9</accession>
<feature type="compositionally biased region" description="Polar residues" evidence="2">
    <location>
        <begin position="1078"/>
        <end position="1087"/>
    </location>
</feature>
<protein>
    <submittedName>
        <fullName evidence="3">Uncharacterized protein</fullName>
    </submittedName>
</protein>
<feature type="compositionally biased region" description="Acidic residues" evidence="2">
    <location>
        <begin position="1049"/>
        <end position="1058"/>
    </location>
</feature>
<keyword evidence="1" id="KW-0175">Coiled coil</keyword>
<feature type="region of interest" description="Disordered" evidence="2">
    <location>
        <begin position="1455"/>
        <end position="1544"/>
    </location>
</feature>
<dbReference type="PANTHER" id="PTHR31780">
    <property type="entry name" value="STRESS RESPONSE PROTEIN NST1-RELATED"/>
    <property type="match status" value="1"/>
</dbReference>
<evidence type="ECO:0000313" key="3">
    <source>
        <dbReference type="EMBL" id="KAH7295425.1"/>
    </source>
</evidence>
<feature type="compositionally biased region" description="Basic and acidic residues" evidence="2">
    <location>
        <begin position="825"/>
        <end position="839"/>
    </location>
</feature>
<keyword evidence="4" id="KW-1185">Reference proteome</keyword>
<feature type="region of interest" description="Disordered" evidence="2">
    <location>
        <begin position="938"/>
        <end position="1170"/>
    </location>
</feature>
<sequence>MAKTSSSSRFVSVNLSKSYGQPSSSQVIGHSSSSGLSTAGYKGRLQSGHSGMVVVSRSTRSQSSVSATTSRNSKLSIPRPVNLPSLRSEHAGNDPSVPLVGTSGSSGWSKQQAPTSPANCSTAGLQRKLTDSVTVGSASAIIEASWSASALDSNSQWGIVEQGTLRHCSGDLTSEARPSLYLPPGARSSNAASIIPTRNALPVEKAVVVRGEDFPTLQAAVRPLSVPAFQKQRDTQQKRRGKQHELKDQQESVQEVSQQQSSKSDFAQVESSTIGVLQPSRPRLASSKPSFEVDRNVLNELHSPYKRAAKHYGSAPLISLTNTSDWDDDERETLQSINRHDTPQLAHADSLRPRNSYKFPESWSLDSKVGNGTGRPALHSSTIYGRDHRDIRGSKNESFLFESRSIQDLRPGSGSVTAFLSQPYITDSWEDSPTWNKGTAKNDLTRQDWDYYQRDTSSNSVRPGSSSRSFNSRNMGSRDVYGSLHRDADLLSRQASLCTDNPSRDDHLRNDRNKPDNSFIKYGLDDQQRARSKKSMGNYQHGRFDSSGIGYLQASSRSSLYSLDYGREKERRISVLYEQDPFMDDERGSKPGQSFMLESIVGFSTLEAKTAKKKKEETLDFCDPVRELFEAELENVQKMQEQERQRLAEEQERAIELARKEEEERERLAREEELLRLKLEEEAREAAAQAQREQEEAARKVEEIRRSREAEKRAAILEEERRKEAAKRKLLELEQRIALRESGGSFNRDEEHRLGRQTQSMQNPVRREHVAASSLMPAEYTERNYVDSHMGDVLLGSRNRMVQVNQRSLRDDEQGPLPSKKSHQHRDISWRELEQRGFSRQESVMGPTSPFSRGASQSPSTEQEHVSQLKKESLQIGNERKTNYPLTDIHTNYVNSENERDSDTWWGTDDSQGHLMNSPPPLFPYVDRAENDYPSMGRLRQSLPKQPRVPPPIFGRSNAEKQIIPSQPSQAISPEYDKSCSDDKSRVGDNIDTNESTLNKNSEEDDSGNIKTLRGCKEIKSPNDNTTEMLDGTLGDFRDGSGAYGDENPPADEIDELSDQLSDLTESEHSNEEDKQFTIDTQVNLVATYTDEDDGWPVQESLDTNKERFDEEEETGEVAQDEFEEQEWEKSETLESARSVLQHEDEELENSTWESQNIDDKSGDSIEDGSDGYINSCAGAADSEWVDSQSFEPQVAQGEVENVDPQGILKSGSLESQNILSYANNLDHSQMGQSEGHTRMQSFVQQFQQPFSFMAVPLPQSTTVNGVPLHPPMLSPLHSLQSYQELPYHLQMGLFPSAPLMPNAIQIGSIQMPLQVHPQILPTAHQHQQPPVLQFGQLCQLSQPVPSIQPAFQMHHTFGQPLLAQPKVDFLSQENPQVHQLEQAKDHVKLVGEAPINFYAIPTPAIDCRAETLIGEQMHGMSGEIFVSASETIPPVKVDIDVSCTVRADTRFCKQDSKVGKPTGGRRGNHDVQSNGAHERGRIKSSTVKDDDLNGPYSVSENVSEISAKEASPKKTHQQNLHKTEYKVQRSLQSSDEGSKQYNDQKHFNHSYIGSNNVCDGHARAQKFPFDNALGLRFYTQGFEEVSSELSKAVPSIQFTQPLMKSIESDDVPSRVRNASVDNQQMQMSSRKVKAHELDIVLESKLGLPPKQQESQVLNNSEIHVEIQSHKEQQELHDATHLEELKVKDQIARKQTKIVGKSALHGDFSVKASDQNPAEKWSILKKEHGVQHTQMGAVIGSNMEQFCACSNSVGLSTPAINESQGFQSVQYHPSAGVMHLKEHIFNHHYCKDTSSLNAAWGVAKSPHEVVSLAQMQLEEAMKPFGYDAMPSQITPISDRGPAIIEPRISFMSSSLDDISVTRRVSSSIPGPISSLLAGEKIQFGAVTSPTVSSSSRPPSPFIGSSGSHFGYDKPESFSHAESNARNHAKQDNNDTSLSNKATTKDEDGLNGHNVDAEAEAMAAASAIAVAAISNDDVGNDVSDANSAVGGGTIRPYGSFSTPSGTGIIQAPNKKLGVDNSVPVALPADLSEDTSGGPSKLLTPNISNTSEIMLEHSASRSSFPGFELNTFFGRPIVTYCPQEDVISSSFDSGLAGLGGARITGWQNRLPSTSDILGAPASFMSPGGLPGIQGQPHMLLYANPFTPVGQFGQLGVSVMGAAYHPSGKHPDWSHTPYPMPSASLSQSCGECNPGRHPIGFDAQHHATASNATIMSTPAQMNAFDHNFASSFQAHWSGAPMPPFPNYQISAPASGLNLQPRPNEAQSIHSHVDFQQPARMSGLCSARDVAALAASDACFYDQIGLEHSGTSNNPMSNDEGMLVNGVDAADRAEVSCGRLQQGLNMPLNASLVPASSKHDMYLNSQNINSSALEGLSVQSKKLNHQESCSSHCSNASLMISENRSSWGRQDTVCSVSDWQGSNQWRDSSHTVPADRGTVTSSGKLKQIYVAKPSTQTRLMDAA</sequence>
<feature type="compositionally biased region" description="Polar residues" evidence="2">
    <location>
        <begin position="102"/>
        <end position="123"/>
    </location>
</feature>
<feature type="region of interest" description="Disordered" evidence="2">
    <location>
        <begin position="743"/>
        <end position="768"/>
    </location>
</feature>
<feature type="compositionally biased region" description="Low complexity" evidence="2">
    <location>
        <begin position="457"/>
        <end position="478"/>
    </location>
</feature>
<reference evidence="3 4" key="1">
    <citation type="submission" date="2021-08" db="EMBL/GenBank/DDBJ databases">
        <title>WGS assembly of Ceratopteris richardii.</title>
        <authorList>
            <person name="Marchant D.B."/>
            <person name="Chen G."/>
            <person name="Jenkins J."/>
            <person name="Shu S."/>
            <person name="Leebens-Mack J."/>
            <person name="Grimwood J."/>
            <person name="Schmutz J."/>
            <person name="Soltis P."/>
            <person name="Soltis D."/>
            <person name="Chen Z.-H."/>
        </authorList>
    </citation>
    <scope>NUCLEOTIDE SEQUENCE [LARGE SCALE GENOMIC DNA]</scope>
    <source>
        <strain evidence="3">Whitten #5841</strain>
        <tissue evidence="3">Leaf</tissue>
    </source>
</reference>
<feature type="compositionally biased region" description="Polar residues" evidence="2">
    <location>
        <begin position="991"/>
        <end position="1000"/>
    </location>
</feature>
<comment type="caution">
    <text evidence="3">The sequence shown here is derived from an EMBL/GenBank/DDBJ whole genome shotgun (WGS) entry which is preliminary data.</text>
</comment>
<feature type="compositionally biased region" description="Low complexity" evidence="2">
    <location>
        <begin position="1888"/>
        <end position="1907"/>
    </location>
</feature>
<feature type="compositionally biased region" description="Basic and acidic residues" evidence="2">
    <location>
        <begin position="502"/>
        <end position="515"/>
    </location>
</feature>
<dbReference type="OMA" id="MHNDRRE"/>
<dbReference type="OrthoDB" id="1931055at2759"/>
<dbReference type="EMBL" id="CM035432">
    <property type="protein sequence ID" value="KAH7295425.1"/>
    <property type="molecule type" value="Genomic_DNA"/>
</dbReference>
<dbReference type="InterPro" id="IPR051195">
    <property type="entry name" value="Fungal_stress_NST1"/>
</dbReference>
<feature type="compositionally biased region" description="Polar residues" evidence="2">
    <location>
        <begin position="849"/>
        <end position="861"/>
    </location>
</feature>
<feature type="region of interest" description="Disordered" evidence="2">
    <location>
        <begin position="455"/>
        <end position="478"/>
    </location>
</feature>
<feature type="region of interest" description="Disordered" evidence="2">
    <location>
        <begin position="228"/>
        <end position="289"/>
    </location>
</feature>
<feature type="coiled-coil region" evidence="1">
    <location>
        <begin position="626"/>
        <end position="736"/>
    </location>
</feature>
<evidence type="ECO:0000313" key="4">
    <source>
        <dbReference type="Proteomes" id="UP000825935"/>
    </source>
</evidence>
<evidence type="ECO:0000256" key="1">
    <source>
        <dbReference type="SAM" id="Coils"/>
    </source>
</evidence>
<feature type="region of interest" description="Disordered" evidence="2">
    <location>
        <begin position="16"/>
        <end position="123"/>
    </location>
</feature>
<feature type="compositionally biased region" description="Basic and acidic residues" evidence="2">
    <location>
        <begin position="1477"/>
        <end position="1492"/>
    </location>
</feature>
<feature type="region of interest" description="Disordered" evidence="2">
    <location>
        <begin position="807"/>
        <end position="882"/>
    </location>
</feature>
<feature type="compositionally biased region" description="Basic and acidic residues" evidence="2">
    <location>
        <begin position="231"/>
        <end position="250"/>
    </location>
</feature>
<feature type="compositionally biased region" description="Basic and acidic residues" evidence="2">
    <location>
        <begin position="1910"/>
        <end position="1932"/>
    </location>
</feature>
<feature type="compositionally biased region" description="Acidic residues" evidence="2">
    <location>
        <begin position="1110"/>
        <end position="1127"/>
    </location>
</feature>
<dbReference type="Proteomes" id="UP000825935">
    <property type="component" value="Chromosome 27"/>
</dbReference>
<feature type="compositionally biased region" description="Low complexity" evidence="2">
    <location>
        <begin position="251"/>
        <end position="265"/>
    </location>
</feature>
<feature type="region of interest" description="Disordered" evidence="2">
    <location>
        <begin position="1888"/>
        <end position="1951"/>
    </location>
</feature>
<feature type="compositionally biased region" description="Basic and acidic residues" evidence="2">
    <location>
        <begin position="862"/>
        <end position="882"/>
    </location>
</feature>
<gene>
    <name evidence="3" type="ORF">KP509_27G046700</name>
</gene>
<feature type="compositionally biased region" description="Basic and acidic residues" evidence="2">
    <location>
        <begin position="1066"/>
        <end position="1077"/>
    </location>
</feature>
<feature type="compositionally biased region" description="Low complexity" evidence="2">
    <location>
        <begin position="53"/>
        <end position="73"/>
    </location>
</feature>
<evidence type="ECO:0000256" key="2">
    <source>
        <dbReference type="SAM" id="MobiDB-lite"/>
    </source>
</evidence>
<dbReference type="PANTHER" id="PTHR31780:SF15">
    <property type="entry name" value="STRESS RESPONSE NST1-LIKE PROTEIN"/>
    <property type="match status" value="1"/>
</dbReference>
<feature type="compositionally biased region" description="Basic and acidic residues" evidence="2">
    <location>
        <begin position="975"/>
        <end position="989"/>
    </location>
</feature>
<feature type="region of interest" description="Disordered" evidence="2">
    <location>
        <begin position="496"/>
        <end position="520"/>
    </location>
</feature>